<dbReference type="NCBIfam" id="TIGR00765">
    <property type="entry name" value="yihY_not_rbn"/>
    <property type="match status" value="1"/>
</dbReference>
<evidence type="ECO:0000313" key="9">
    <source>
        <dbReference type="Proteomes" id="UP000186308"/>
    </source>
</evidence>
<sequence length="306" mass="32604">MATERSGCDPTQRGDRHASPQDISARGWTAILLLAWRRSNAKNIALVAGGVTFYVIMALAPGVASLISVYGLLANPHQIERQANAISGLLAPSARATIDHHLRMIVATNPRTLGLGALLGIFIAVYTACRGMGGMIAALDIAYGETERRGVMRLTLTALGFVGGGVVALTLVGAMSIVAIDASLNPVLRWIMLIAGCLALLLFMAGLLALLYHFGPDRPAPRWRWTSPGAGVASALWAIGTLMIYVYISNFGDYNRIYGSLSAVMVFLSWLWSSIYLVLLGAEMNAEAERQAGLRTLNNHSPGTPG</sequence>
<feature type="transmembrane region" description="Helical" evidence="7">
    <location>
        <begin position="190"/>
        <end position="213"/>
    </location>
</feature>
<evidence type="ECO:0000256" key="1">
    <source>
        <dbReference type="ARBA" id="ARBA00004651"/>
    </source>
</evidence>
<gene>
    <name evidence="8" type="ORF">SAMN05421828_110114</name>
</gene>
<dbReference type="RefSeq" id="WP_051657598.1">
    <property type="nucleotide sequence ID" value="NZ_FTNE01000010.1"/>
</dbReference>
<dbReference type="Proteomes" id="UP000186308">
    <property type="component" value="Unassembled WGS sequence"/>
</dbReference>
<dbReference type="AlphaFoldDB" id="A0A8G2FGD4"/>
<keyword evidence="2" id="KW-1003">Cell membrane</keyword>
<name>A0A8G2FGD4_ACIRU</name>
<reference evidence="8 9" key="1">
    <citation type="submission" date="2017-01" db="EMBL/GenBank/DDBJ databases">
        <authorList>
            <person name="Varghese N."/>
            <person name="Submissions S."/>
        </authorList>
    </citation>
    <scope>NUCLEOTIDE SEQUENCE [LARGE SCALE GENOMIC DNA]</scope>
    <source>
        <strain evidence="8 9">ATCC 35905</strain>
    </source>
</reference>
<feature type="transmembrane region" description="Helical" evidence="7">
    <location>
        <begin position="260"/>
        <end position="282"/>
    </location>
</feature>
<feature type="transmembrane region" description="Helical" evidence="7">
    <location>
        <begin position="117"/>
        <end position="142"/>
    </location>
</feature>
<evidence type="ECO:0000313" key="8">
    <source>
        <dbReference type="EMBL" id="SIQ85217.1"/>
    </source>
</evidence>
<evidence type="ECO:0000256" key="7">
    <source>
        <dbReference type="SAM" id="Phobius"/>
    </source>
</evidence>
<keyword evidence="5 7" id="KW-0472">Membrane</keyword>
<evidence type="ECO:0000256" key="4">
    <source>
        <dbReference type="ARBA" id="ARBA00022989"/>
    </source>
</evidence>
<dbReference type="EMBL" id="FTNE01000010">
    <property type="protein sequence ID" value="SIQ85217.1"/>
    <property type="molecule type" value="Genomic_DNA"/>
</dbReference>
<keyword evidence="3 7" id="KW-0812">Transmembrane</keyword>
<evidence type="ECO:0000256" key="6">
    <source>
        <dbReference type="SAM" id="MobiDB-lite"/>
    </source>
</evidence>
<evidence type="ECO:0000256" key="5">
    <source>
        <dbReference type="ARBA" id="ARBA00023136"/>
    </source>
</evidence>
<feature type="transmembrane region" description="Helical" evidence="7">
    <location>
        <begin position="44"/>
        <end position="73"/>
    </location>
</feature>
<feature type="transmembrane region" description="Helical" evidence="7">
    <location>
        <begin position="154"/>
        <end position="178"/>
    </location>
</feature>
<feature type="transmembrane region" description="Helical" evidence="7">
    <location>
        <begin position="225"/>
        <end position="248"/>
    </location>
</feature>
<dbReference type="GO" id="GO:0005886">
    <property type="term" value="C:plasma membrane"/>
    <property type="evidence" value="ECO:0007669"/>
    <property type="project" value="UniProtKB-SubCell"/>
</dbReference>
<protein>
    <submittedName>
        <fullName evidence="8">Membrane protein</fullName>
    </submittedName>
</protein>
<comment type="subcellular location">
    <subcellularLocation>
        <location evidence="1">Cell membrane</location>
        <topology evidence="1">Multi-pass membrane protein</topology>
    </subcellularLocation>
</comment>
<evidence type="ECO:0000256" key="3">
    <source>
        <dbReference type="ARBA" id="ARBA00022692"/>
    </source>
</evidence>
<dbReference type="InterPro" id="IPR017039">
    <property type="entry name" value="Virul_fac_BrkB"/>
</dbReference>
<dbReference type="PANTHER" id="PTHR30213">
    <property type="entry name" value="INNER MEMBRANE PROTEIN YHJD"/>
    <property type="match status" value="1"/>
</dbReference>
<proteinExistence type="predicted"/>
<keyword evidence="4 7" id="KW-1133">Transmembrane helix</keyword>
<organism evidence="8 9">
    <name type="scientific">Acidiphilium rubrum</name>
    <dbReference type="NCBI Taxonomy" id="526"/>
    <lineage>
        <taxon>Bacteria</taxon>
        <taxon>Pseudomonadati</taxon>
        <taxon>Pseudomonadota</taxon>
        <taxon>Alphaproteobacteria</taxon>
        <taxon>Acetobacterales</taxon>
        <taxon>Acidocellaceae</taxon>
        <taxon>Acidiphilium</taxon>
    </lineage>
</organism>
<evidence type="ECO:0000256" key="2">
    <source>
        <dbReference type="ARBA" id="ARBA00022475"/>
    </source>
</evidence>
<feature type="region of interest" description="Disordered" evidence="6">
    <location>
        <begin position="1"/>
        <end position="20"/>
    </location>
</feature>
<comment type="caution">
    <text evidence="8">The sequence shown here is derived from an EMBL/GenBank/DDBJ whole genome shotgun (WGS) entry which is preliminary data.</text>
</comment>
<keyword evidence="9" id="KW-1185">Reference proteome</keyword>
<dbReference type="PANTHER" id="PTHR30213:SF0">
    <property type="entry name" value="UPF0761 MEMBRANE PROTEIN YIHY"/>
    <property type="match status" value="1"/>
</dbReference>
<dbReference type="PIRSF" id="PIRSF035875">
    <property type="entry name" value="RNase_BN"/>
    <property type="match status" value="1"/>
</dbReference>
<dbReference type="Pfam" id="PF03631">
    <property type="entry name" value="Virul_fac_BrkB"/>
    <property type="match status" value="1"/>
</dbReference>
<accession>A0A8G2FGD4</accession>